<dbReference type="PROSITE" id="PS50949">
    <property type="entry name" value="HTH_GNTR"/>
    <property type="match status" value="1"/>
</dbReference>
<gene>
    <name evidence="5" type="ORF">ACFQ4H_22530</name>
</gene>
<dbReference type="Gene3D" id="1.20.120.530">
    <property type="entry name" value="GntR ligand-binding domain-like"/>
    <property type="match status" value="1"/>
</dbReference>
<dbReference type="SUPFAM" id="SSF48008">
    <property type="entry name" value="GntR ligand-binding domain-like"/>
    <property type="match status" value="1"/>
</dbReference>
<dbReference type="PANTHER" id="PTHR43537:SF5">
    <property type="entry name" value="UXU OPERON TRANSCRIPTIONAL REGULATOR"/>
    <property type="match status" value="1"/>
</dbReference>
<dbReference type="InterPro" id="IPR036388">
    <property type="entry name" value="WH-like_DNA-bd_sf"/>
</dbReference>
<dbReference type="InterPro" id="IPR036390">
    <property type="entry name" value="WH_DNA-bd_sf"/>
</dbReference>
<evidence type="ECO:0000256" key="2">
    <source>
        <dbReference type="ARBA" id="ARBA00023125"/>
    </source>
</evidence>
<accession>A0ABW3YI58</accession>
<sequence length="234" mass="26028">MVRQTGASTLASHFQGVVRDEIMQGKLPPGTHLKPAELARKHSTSTTVIREALVRLTNEKLVVARPNQGFFVPSLSLSELEDLTRVRMHCDTLALELAIERGSLAWETSIVTAHHVLARTPRRSPEDPEHTTEAWSRAHRAFHLTLIEACQVPMLLTIAATAFDSTELYRRWSAPSPAASSRCVDEEHTQILEATLQRDADKATALLREHYERSLQVMLASGLIEADGSARPDR</sequence>
<comment type="caution">
    <text evidence="5">The sequence shown here is derived from an EMBL/GenBank/DDBJ whole genome shotgun (WGS) entry which is preliminary data.</text>
</comment>
<reference evidence="6" key="1">
    <citation type="journal article" date="2019" name="Int. J. Syst. Evol. Microbiol.">
        <title>The Global Catalogue of Microorganisms (GCM) 10K type strain sequencing project: providing services to taxonomists for standard genome sequencing and annotation.</title>
        <authorList>
            <consortium name="The Broad Institute Genomics Platform"/>
            <consortium name="The Broad Institute Genome Sequencing Center for Infectious Disease"/>
            <person name="Wu L."/>
            <person name="Ma J."/>
        </authorList>
    </citation>
    <scope>NUCLEOTIDE SEQUENCE [LARGE SCALE GENOMIC DNA]</scope>
    <source>
        <strain evidence="6">JCM 31037</strain>
    </source>
</reference>
<dbReference type="RefSeq" id="WP_377573546.1">
    <property type="nucleotide sequence ID" value="NZ_JBHTMP010000038.1"/>
</dbReference>
<evidence type="ECO:0000313" key="6">
    <source>
        <dbReference type="Proteomes" id="UP001597260"/>
    </source>
</evidence>
<dbReference type="SMART" id="SM00345">
    <property type="entry name" value="HTH_GNTR"/>
    <property type="match status" value="1"/>
</dbReference>
<dbReference type="PANTHER" id="PTHR43537">
    <property type="entry name" value="TRANSCRIPTIONAL REGULATOR, GNTR FAMILY"/>
    <property type="match status" value="1"/>
</dbReference>
<feature type="domain" description="HTH gntR-type" evidence="4">
    <location>
        <begin position="8"/>
        <end position="75"/>
    </location>
</feature>
<dbReference type="Proteomes" id="UP001597260">
    <property type="component" value="Unassembled WGS sequence"/>
</dbReference>
<dbReference type="EMBL" id="JBHTMP010000038">
    <property type="protein sequence ID" value="MFD1323869.1"/>
    <property type="molecule type" value="Genomic_DNA"/>
</dbReference>
<evidence type="ECO:0000256" key="1">
    <source>
        <dbReference type="ARBA" id="ARBA00023015"/>
    </source>
</evidence>
<name>A0ABW3YI58_9ACTN</name>
<keyword evidence="3" id="KW-0804">Transcription</keyword>
<dbReference type="Gene3D" id="1.10.10.10">
    <property type="entry name" value="Winged helix-like DNA-binding domain superfamily/Winged helix DNA-binding domain"/>
    <property type="match status" value="1"/>
</dbReference>
<evidence type="ECO:0000313" key="5">
    <source>
        <dbReference type="EMBL" id="MFD1323869.1"/>
    </source>
</evidence>
<dbReference type="SMART" id="SM00895">
    <property type="entry name" value="FCD"/>
    <property type="match status" value="1"/>
</dbReference>
<proteinExistence type="predicted"/>
<protein>
    <submittedName>
        <fullName evidence="5">GntR family transcriptional regulator</fullName>
    </submittedName>
</protein>
<organism evidence="5 6">
    <name type="scientific">Micromonospora sonneratiae</name>
    <dbReference type="NCBI Taxonomy" id="1184706"/>
    <lineage>
        <taxon>Bacteria</taxon>
        <taxon>Bacillati</taxon>
        <taxon>Actinomycetota</taxon>
        <taxon>Actinomycetes</taxon>
        <taxon>Micromonosporales</taxon>
        <taxon>Micromonosporaceae</taxon>
        <taxon>Micromonospora</taxon>
    </lineage>
</organism>
<dbReference type="InterPro" id="IPR011711">
    <property type="entry name" value="GntR_C"/>
</dbReference>
<dbReference type="InterPro" id="IPR008920">
    <property type="entry name" value="TF_FadR/GntR_C"/>
</dbReference>
<keyword evidence="1" id="KW-0805">Transcription regulation</keyword>
<dbReference type="SUPFAM" id="SSF46785">
    <property type="entry name" value="Winged helix' DNA-binding domain"/>
    <property type="match status" value="1"/>
</dbReference>
<evidence type="ECO:0000259" key="4">
    <source>
        <dbReference type="PROSITE" id="PS50949"/>
    </source>
</evidence>
<dbReference type="Pfam" id="PF00392">
    <property type="entry name" value="GntR"/>
    <property type="match status" value="1"/>
</dbReference>
<evidence type="ECO:0000256" key="3">
    <source>
        <dbReference type="ARBA" id="ARBA00023163"/>
    </source>
</evidence>
<dbReference type="InterPro" id="IPR000524">
    <property type="entry name" value="Tscrpt_reg_HTH_GntR"/>
</dbReference>
<keyword evidence="2" id="KW-0238">DNA-binding</keyword>
<keyword evidence="6" id="KW-1185">Reference proteome</keyword>
<dbReference type="Pfam" id="PF07729">
    <property type="entry name" value="FCD"/>
    <property type="match status" value="1"/>
</dbReference>